<evidence type="ECO:0008006" key="3">
    <source>
        <dbReference type="Google" id="ProtNLM"/>
    </source>
</evidence>
<dbReference type="Pfam" id="PF08856">
    <property type="entry name" value="DUF1826"/>
    <property type="match status" value="1"/>
</dbReference>
<dbReference type="RefSeq" id="WP_005859757.1">
    <property type="nucleotide sequence ID" value="NZ_AAYA01000007.1"/>
</dbReference>
<gene>
    <name evidence="1" type="ORF">SSE37_01895</name>
</gene>
<comment type="caution">
    <text evidence="1">The sequence shown here is derived from an EMBL/GenBank/DDBJ whole genome shotgun (WGS) entry which is preliminary data.</text>
</comment>
<accession>A3K4R7</accession>
<dbReference type="eggNOG" id="ENOG502ZV50">
    <property type="taxonomic scope" value="Bacteria"/>
</dbReference>
<name>A3K4R7_SAGS3</name>
<reference evidence="1 2" key="1">
    <citation type="submission" date="2006-06" db="EMBL/GenBank/DDBJ databases">
        <authorList>
            <person name="Moran M.A."/>
            <person name="Ferriera S."/>
            <person name="Johnson J."/>
            <person name="Kravitz S."/>
            <person name="Beeson K."/>
            <person name="Sutton G."/>
            <person name="Rogers Y.-H."/>
            <person name="Friedman R."/>
            <person name="Frazier M."/>
            <person name="Venter J.C."/>
        </authorList>
    </citation>
    <scope>NUCLEOTIDE SEQUENCE [LARGE SCALE GENOMIC DNA]</scope>
    <source>
        <strain evidence="1 2">E-37</strain>
    </source>
</reference>
<dbReference type="EMBL" id="AAYA01000007">
    <property type="protein sequence ID" value="EBA07966.1"/>
    <property type="molecule type" value="Genomic_DNA"/>
</dbReference>
<proteinExistence type="predicted"/>
<evidence type="ECO:0000313" key="1">
    <source>
        <dbReference type="EMBL" id="EBA07966.1"/>
    </source>
</evidence>
<dbReference type="InterPro" id="IPR014955">
    <property type="entry name" value="DUF1826"/>
</dbReference>
<dbReference type="Proteomes" id="UP000005713">
    <property type="component" value="Unassembled WGS sequence"/>
</dbReference>
<keyword evidence="2" id="KW-1185">Reference proteome</keyword>
<dbReference type="AlphaFoldDB" id="A3K4R7"/>
<sequence>MTQAMIYTINAAQTLDDCVFLSDATEELAAIRRPDCAAAIWTRQPLARFQKWLDALSREQLPATRMILRPAQVCDALMRVSDMHGTPATPERDMLIGDASALAAIFADVMDTPFLRLRFDVVSTNACRKFHIDAVTARLVCTYRGTGTQYGLSQNGQDPEQIVTVPTGSPIVLRGTRWPETPLSGLLHRSPPIAGTGETRLLLVLDPIVDPEEEIDSVYIN</sequence>
<protein>
    <recommendedName>
        <fullName evidence="3">DUF1826 domain-containing protein</fullName>
    </recommendedName>
</protein>
<organism evidence="1 2">
    <name type="scientific">Sagittula stellata (strain ATCC 700073 / DSM 11524 / E-37)</name>
    <dbReference type="NCBI Taxonomy" id="388399"/>
    <lineage>
        <taxon>Bacteria</taxon>
        <taxon>Pseudomonadati</taxon>
        <taxon>Pseudomonadota</taxon>
        <taxon>Alphaproteobacteria</taxon>
        <taxon>Rhodobacterales</taxon>
        <taxon>Roseobacteraceae</taxon>
        <taxon>Sagittula</taxon>
    </lineage>
</organism>
<evidence type="ECO:0000313" key="2">
    <source>
        <dbReference type="Proteomes" id="UP000005713"/>
    </source>
</evidence>